<dbReference type="InterPro" id="IPR051120">
    <property type="entry name" value="ABC_AA/LPS_Transport"/>
</dbReference>
<dbReference type="SMART" id="SM00382">
    <property type="entry name" value="AAA"/>
    <property type="match status" value="1"/>
</dbReference>
<dbReference type="FunCoup" id="A0A0K2GX65">
    <property type="interactions" value="246"/>
</dbReference>
<dbReference type="GO" id="GO:0016887">
    <property type="term" value="F:ATP hydrolysis activity"/>
    <property type="evidence" value="ECO:0007669"/>
    <property type="project" value="InterPro"/>
</dbReference>
<evidence type="ECO:0000313" key="5">
    <source>
        <dbReference type="EMBL" id="ALA66379.1"/>
    </source>
</evidence>
<evidence type="ECO:0000313" key="6">
    <source>
        <dbReference type="EMBL" id="SPP64269.1"/>
    </source>
</evidence>
<dbReference type="InterPro" id="IPR003439">
    <property type="entry name" value="ABC_transporter-like_ATP-bd"/>
</dbReference>
<dbReference type="Gene3D" id="3.40.50.300">
    <property type="entry name" value="P-loop containing nucleotide triphosphate hydrolases"/>
    <property type="match status" value="1"/>
</dbReference>
<name>A0A0K2GX65_9BACT</name>
<reference evidence="5" key="1">
    <citation type="journal article" date="2015" name="Proc. Natl. Acad. Sci. U.S.A.">
        <title>Expanded metabolic versatility of ubiquitous nitrite-oxidizing bacteria from the genus Nitrospira.</title>
        <authorList>
            <person name="Koch H."/>
            <person name="Lucker S."/>
            <person name="Albertsen M."/>
            <person name="Kitzinger K."/>
            <person name="Herbold C."/>
            <person name="Spieck E."/>
            <person name="Nielsen P.H."/>
            <person name="Wagner M."/>
            <person name="Daims H."/>
        </authorList>
    </citation>
    <scope>NUCLEOTIDE SEQUENCE</scope>
    <source>
        <strain evidence="5">BS10</strain>
    </source>
</reference>
<dbReference type="OrthoDB" id="9781337at2"/>
<keyword evidence="3 5" id="KW-0067">ATP-binding</keyword>
<evidence type="ECO:0000259" key="4">
    <source>
        <dbReference type="PROSITE" id="PS50893"/>
    </source>
</evidence>
<sequence length="254" mass="28253">MSDKGSIIYLEGVIVDYDGFKALNNLNFIVNYHELRVVIGPNGAGKTTLLDVICGKTKPVHGRVIFGKDVDLIGKREDEITKLGIGRKFQAPSIYSNLTVWENLDLSLKRDSKGVFVTLLSKSTPAERERIEATLETIGLQEHPHRRAGSLSHGQKQWLEIGMVILQDPALLLVDEPVAGMTDKETEQTGVLLQTLAEKHAVIVIEHDMEFVRQIARTVTVLHEGTVICEGTVDVIQANERVREIYLGRQKVGH</sequence>
<dbReference type="EMBL" id="OUNR01000003">
    <property type="protein sequence ID" value="SPP64269.1"/>
    <property type="molecule type" value="Genomic_DNA"/>
</dbReference>
<keyword evidence="1" id="KW-0813">Transport</keyword>
<dbReference type="NCBIfam" id="TIGR03411">
    <property type="entry name" value="urea_trans_UrtD"/>
    <property type="match status" value="1"/>
</dbReference>
<dbReference type="GO" id="GO:0005886">
    <property type="term" value="C:plasma membrane"/>
    <property type="evidence" value="ECO:0007669"/>
    <property type="project" value="TreeGrafter"/>
</dbReference>
<dbReference type="GO" id="GO:0005524">
    <property type="term" value="F:ATP binding"/>
    <property type="evidence" value="ECO:0007669"/>
    <property type="project" value="UniProtKB-KW"/>
</dbReference>
<dbReference type="PANTHER" id="PTHR45772:SF8">
    <property type="entry name" value="HIGH-AFFINITY BRANCHED-CHAIN AMINO ACID TRANSPORT ATP-BINDING PROTEIN"/>
    <property type="match status" value="1"/>
</dbReference>
<dbReference type="InterPro" id="IPR032823">
    <property type="entry name" value="BCA_ABC_TP_C"/>
</dbReference>
<reference evidence="7" key="2">
    <citation type="submission" date="2018-04" db="EMBL/GenBank/DDBJ databases">
        <authorList>
            <person name="Lucker S."/>
            <person name="Sakoula D."/>
        </authorList>
    </citation>
    <scope>NUCLEOTIDE SEQUENCE [LARGE SCALE GENOMIC DNA]</scope>
</reference>
<dbReference type="AlphaFoldDB" id="A0A0K2GX65"/>
<reference evidence="6" key="3">
    <citation type="submission" date="2018-04" db="EMBL/GenBank/DDBJ databases">
        <authorList>
            <person name="Go L.Y."/>
            <person name="Mitchell J.A."/>
        </authorList>
    </citation>
    <scope>NUCLEOTIDE SEQUENCE [LARGE SCALE GENOMIC DNA]</scope>
    <source>
        <strain evidence="6">N. lenta BS10</strain>
    </source>
</reference>
<evidence type="ECO:0000256" key="1">
    <source>
        <dbReference type="ARBA" id="ARBA00022448"/>
    </source>
</evidence>
<dbReference type="RefSeq" id="WP_121988684.1">
    <property type="nucleotide sequence ID" value="NZ_OUNR01000003.1"/>
</dbReference>
<evidence type="ECO:0000256" key="3">
    <source>
        <dbReference type="ARBA" id="ARBA00022840"/>
    </source>
</evidence>
<evidence type="ECO:0000313" key="7">
    <source>
        <dbReference type="Proteomes" id="UP000248168"/>
    </source>
</evidence>
<dbReference type="InterPro" id="IPR003593">
    <property type="entry name" value="AAA+_ATPase"/>
</dbReference>
<proteinExistence type="predicted"/>
<feature type="domain" description="ABC transporter" evidence="4">
    <location>
        <begin position="8"/>
        <end position="249"/>
    </location>
</feature>
<dbReference type="InParanoid" id="A0A0K2GX65"/>
<gene>
    <name evidence="5" type="primary">urtD</name>
    <name evidence="6" type="ORF">NITLEN_110035</name>
    <name evidence="5" type="ORF">NITLEN_v1_110035</name>
</gene>
<keyword evidence="7" id="KW-1185">Reference proteome</keyword>
<evidence type="ECO:0000256" key="2">
    <source>
        <dbReference type="ARBA" id="ARBA00022741"/>
    </source>
</evidence>
<dbReference type="SUPFAM" id="SSF52540">
    <property type="entry name" value="P-loop containing nucleoside triphosphate hydrolases"/>
    <property type="match status" value="1"/>
</dbReference>
<dbReference type="PROSITE" id="PS50893">
    <property type="entry name" value="ABC_TRANSPORTER_2"/>
    <property type="match status" value="1"/>
</dbReference>
<dbReference type="PANTHER" id="PTHR45772">
    <property type="entry name" value="CONSERVED COMPONENT OF ABC TRANSPORTER FOR NATURAL AMINO ACIDS-RELATED"/>
    <property type="match status" value="1"/>
</dbReference>
<dbReference type="EMBL" id="KR873386">
    <property type="protein sequence ID" value="ALA66379.1"/>
    <property type="molecule type" value="Genomic_DNA"/>
</dbReference>
<dbReference type="Pfam" id="PF12399">
    <property type="entry name" value="BCA_ABC_TP_C"/>
    <property type="match status" value="1"/>
</dbReference>
<dbReference type="InterPro" id="IPR017781">
    <property type="entry name" value="ABC_transptr_urea_ATP-bd_UrtD"/>
</dbReference>
<dbReference type="InterPro" id="IPR027417">
    <property type="entry name" value="P-loop_NTPase"/>
</dbReference>
<dbReference type="CDD" id="cd03219">
    <property type="entry name" value="ABC_Mj1267_LivG_branched"/>
    <property type="match status" value="1"/>
</dbReference>
<dbReference type="Proteomes" id="UP000248168">
    <property type="component" value="Unassembled WGS sequence"/>
</dbReference>
<organism evidence="5">
    <name type="scientific">Nitrospira lenta</name>
    <dbReference type="NCBI Taxonomy" id="1436998"/>
    <lineage>
        <taxon>Bacteria</taxon>
        <taxon>Pseudomonadati</taxon>
        <taxon>Nitrospirota</taxon>
        <taxon>Nitrospiria</taxon>
        <taxon>Nitrospirales</taxon>
        <taxon>Nitrospiraceae</taxon>
        <taxon>Nitrospira</taxon>
    </lineage>
</organism>
<dbReference type="Pfam" id="PF00005">
    <property type="entry name" value="ABC_tran"/>
    <property type="match status" value="1"/>
</dbReference>
<protein>
    <submittedName>
        <fullName evidence="6">Urea ABC transporter, ATP-binding protein UrtD</fullName>
    </submittedName>
    <submittedName>
        <fullName evidence="5">Urea ABC transporter/ATP-binding protein UrtD</fullName>
    </submittedName>
</protein>
<keyword evidence="2" id="KW-0547">Nucleotide-binding</keyword>
<accession>A0A0K2GX65</accession>